<dbReference type="OrthoDB" id="9805563at2"/>
<dbReference type="PANTHER" id="PTHR36838:SF4">
    <property type="entry name" value="AUXIN EFFLUX CARRIER FAMILY PROTEIN"/>
    <property type="match status" value="1"/>
</dbReference>
<dbReference type="PANTHER" id="PTHR36838">
    <property type="entry name" value="AUXIN EFFLUX CARRIER FAMILY PROTEIN"/>
    <property type="match status" value="1"/>
</dbReference>
<accession>A0A285NGU7</accession>
<dbReference type="AlphaFoldDB" id="A0A285NGU7"/>
<keyword evidence="10" id="KW-1185">Reference proteome</keyword>
<evidence type="ECO:0000256" key="3">
    <source>
        <dbReference type="ARBA" id="ARBA00022448"/>
    </source>
</evidence>
<feature type="transmembrane region" description="Helical" evidence="8">
    <location>
        <begin position="171"/>
        <end position="189"/>
    </location>
</feature>
<keyword evidence="7 8" id="KW-0472">Membrane</keyword>
<evidence type="ECO:0000256" key="2">
    <source>
        <dbReference type="ARBA" id="ARBA00010145"/>
    </source>
</evidence>
<feature type="transmembrane region" description="Helical" evidence="8">
    <location>
        <begin position="38"/>
        <end position="57"/>
    </location>
</feature>
<feature type="transmembrane region" description="Helical" evidence="8">
    <location>
        <begin position="125"/>
        <end position="151"/>
    </location>
</feature>
<keyword evidence="3" id="KW-0813">Transport</keyword>
<dbReference type="Gene3D" id="1.20.1530.20">
    <property type="match status" value="1"/>
</dbReference>
<evidence type="ECO:0000256" key="7">
    <source>
        <dbReference type="ARBA" id="ARBA00023136"/>
    </source>
</evidence>
<feature type="transmembrane region" description="Helical" evidence="8">
    <location>
        <begin position="255"/>
        <end position="275"/>
    </location>
</feature>
<evidence type="ECO:0008006" key="11">
    <source>
        <dbReference type="Google" id="ProtNLM"/>
    </source>
</evidence>
<keyword evidence="5 8" id="KW-0812">Transmembrane</keyword>
<keyword evidence="6 8" id="KW-1133">Transmembrane helix</keyword>
<evidence type="ECO:0000256" key="5">
    <source>
        <dbReference type="ARBA" id="ARBA00022692"/>
    </source>
</evidence>
<feature type="transmembrane region" description="Helical" evidence="8">
    <location>
        <begin position="195"/>
        <end position="215"/>
    </location>
</feature>
<protein>
    <recommendedName>
        <fullName evidence="11">AEC family transporter</fullName>
    </recommendedName>
</protein>
<feature type="transmembrane region" description="Helical" evidence="8">
    <location>
        <begin position="7"/>
        <end position="26"/>
    </location>
</feature>
<comment type="subcellular location">
    <subcellularLocation>
        <location evidence="1">Cell membrane</location>
        <topology evidence="1">Multi-pass membrane protein</topology>
    </subcellularLocation>
</comment>
<evidence type="ECO:0000256" key="6">
    <source>
        <dbReference type="ARBA" id="ARBA00022989"/>
    </source>
</evidence>
<keyword evidence="4" id="KW-1003">Cell membrane</keyword>
<organism evidence="9 10">
    <name type="scientific">Cohaesibacter gelatinilyticus</name>
    <dbReference type="NCBI Taxonomy" id="372072"/>
    <lineage>
        <taxon>Bacteria</taxon>
        <taxon>Pseudomonadati</taxon>
        <taxon>Pseudomonadota</taxon>
        <taxon>Alphaproteobacteria</taxon>
        <taxon>Hyphomicrobiales</taxon>
        <taxon>Cohaesibacteraceae</taxon>
    </lineage>
</organism>
<evidence type="ECO:0000256" key="8">
    <source>
        <dbReference type="SAM" id="Phobius"/>
    </source>
</evidence>
<gene>
    <name evidence="9" type="ORF">SAMN06265368_1507</name>
</gene>
<reference evidence="9 10" key="1">
    <citation type="submission" date="2017-09" db="EMBL/GenBank/DDBJ databases">
        <authorList>
            <person name="Ehlers B."/>
            <person name="Leendertz F.H."/>
        </authorList>
    </citation>
    <scope>NUCLEOTIDE SEQUENCE [LARGE SCALE GENOMIC DNA]</scope>
    <source>
        <strain evidence="9 10">DSM 18289</strain>
    </source>
</reference>
<dbReference type="Proteomes" id="UP000219439">
    <property type="component" value="Unassembled WGS sequence"/>
</dbReference>
<name>A0A285NGU7_9HYPH</name>
<comment type="similarity">
    <text evidence="2">Belongs to the auxin efflux carrier (TC 2.A.69) family.</text>
</comment>
<feature type="transmembrane region" description="Helical" evidence="8">
    <location>
        <begin position="282"/>
        <end position="307"/>
    </location>
</feature>
<feature type="transmembrane region" description="Helical" evidence="8">
    <location>
        <begin position="227"/>
        <end position="249"/>
    </location>
</feature>
<dbReference type="InterPro" id="IPR038770">
    <property type="entry name" value="Na+/solute_symporter_sf"/>
</dbReference>
<evidence type="ECO:0000313" key="10">
    <source>
        <dbReference type="Proteomes" id="UP000219439"/>
    </source>
</evidence>
<evidence type="ECO:0000313" key="9">
    <source>
        <dbReference type="EMBL" id="SNZ08207.1"/>
    </source>
</evidence>
<dbReference type="RefSeq" id="WP_097152665.1">
    <property type="nucleotide sequence ID" value="NZ_OBEL01000001.1"/>
</dbReference>
<sequence>MYLVVEALIPTFFLVGLGLYIRRSGFVPQDQWEGLESLSYWLFFPALIFNVLINANLKNVPLGGMTATLALTVIAAAVLLLALAPVFKNTLRIDGSSYTSIYQGVLRWNGFIALSVVQKLYGADAMALVAIAMAAMIPLINVIVVGILAIFASSSKPSLGSVLINIFKNPLIWASILGLLVNMAEISLWDPLKTTIEVTARAGLATGLLIVGAGLRLRDTFPPNKDIWIGTSLRLLGMPMIAIGFGLFFGLSGEVLEVAVICTAVPTAMSGYVLAKKMGGNAPLLAAIVTMQTFLSAATIPLLLAFVK</sequence>
<dbReference type="EMBL" id="OBEL01000001">
    <property type="protein sequence ID" value="SNZ08207.1"/>
    <property type="molecule type" value="Genomic_DNA"/>
</dbReference>
<evidence type="ECO:0000256" key="4">
    <source>
        <dbReference type="ARBA" id="ARBA00022475"/>
    </source>
</evidence>
<dbReference type="GO" id="GO:0055085">
    <property type="term" value="P:transmembrane transport"/>
    <property type="evidence" value="ECO:0007669"/>
    <property type="project" value="InterPro"/>
</dbReference>
<dbReference type="Pfam" id="PF03547">
    <property type="entry name" value="Mem_trans"/>
    <property type="match status" value="1"/>
</dbReference>
<feature type="transmembrane region" description="Helical" evidence="8">
    <location>
        <begin position="69"/>
        <end position="87"/>
    </location>
</feature>
<proteinExistence type="inferred from homology"/>
<dbReference type="InterPro" id="IPR004776">
    <property type="entry name" value="Mem_transp_PIN-like"/>
</dbReference>
<evidence type="ECO:0000256" key="1">
    <source>
        <dbReference type="ARBA" id="ARBA00004651"/>
    </source>
</evidence>
<dbReference type="GO" id="GO:0005886">
    <property type="term" value="C:plasma membrane"/>
    <property type="evidence" value="ECO:0007669"/>
    <property type="project" value="UniProtKB-SubCell"/>
</dbReference>